<feature type="compositionally biased region" description="Basic residues" evidence="1">
    <location>
        <begin position="52"/>
        <end position="61"/>
    </location>
</feature>
<name>A0A7J0DM77_9ERIC</name>
<comment type="caution">
    <text evidence="2">The sequence shown here is derived from an EMBL/GenBank/DDBJ whole genome shotgun (WGS) entry which is preliminary data.</text>
</comment>
<reference evidence="3" key="1">
    <citation type="submission" date="2019-07" db="EMBL/GenBank/DDBJ databases">
        <title>De Novo Assembly of kiwifruit Actinidia rufa.</title>
        <authorList>
            <person name="Sugita-Konishi S."/>
            <person name="Sato K."/>
            <person name="Mori E."/>
            <person name="Abe Y."/>
            <person name="Kisaki G."/>
            <person name="Hamano K."/>
            <person name="Suezawa K."/>
            <person name="Otani M."/>
            <person name="Fukuda T."/>
            <person name="Manabe T."/>
            <person name="Gomi K."/>
            <person name="Tabuchi M."/>
            <person name="Akimitsu K."/>
            <person name="Kataoka I."/>
        </authorList>
    </citation>
    <scope>NUCLEOTIDE SEQUENCE [LARGE SCALE GENOMIC DNA]</scope>
    <source>
        <strain evidence="3">cv. Fuchu</strain>
    </source>
</reference>
<dbReference type="Proteomes" id="UP000585474">
    <property type="component" value="Unassembled WGS sequence"/>
</dbReference>
<dbReference type="EMBL" id="BJWL01000270">
    <property type="protein sequence ID" value="GFS37078.1"/>
    <property type="molecule type" value="Genomic_DNA"/>
</dbReference>
<keyword evidence="3" id="KW-1185">Reference proteome</keyword>
<organism evidence="2 3">
    <name type="scientific">Actinidia rufa</name>
    <dbReference type="NCBI Taxonomy" id="165716"/>
    <lineage>
        <taxon>Eukaryota</taxon>
        <taxon>Viridiplantae</taxon>
        <taxon>Streptophyta</taxon>
        <taxon>Embryophyta</taxon>
        <taxon>Tracheophyta</taxon>
        <taxon>Spermatophyta</taxon>
        <taxon>Magnoliopsida</taxon>
        <taxon>eudicotyledons</taxon>
        <taxon>Gunneridae</taxon>
        <taxon>Pentapetalae</taxon>
        <taxon>asterids</taxon>
        <taxon>Ericales</taxon>
        <taxon>Actinidiaceae</taxon>
        <taxon>Actinidia</taxon>
    </lineage>
</organism>
<protein>
    <submittedName>
        <fullName evidence="2">Uncharacterized protein</fullName>
    </submittedName>
</protein>
<dbReference type="AlphaFoldDB" id="A0A7J0DM77"/>
<accession>A0A7J0DM77</accession>
<feature type="region of interest" description="Disordered" evidence="1">
    <location>
        <begin position="36"/>
        <end position="70"/>
    </location>
</feature>
<sequence>MAKNGQRTQHSHIWGSKGCKWAARGCKRQHGAAWAASGHQELKNPDNIPAAARRRKRKRLTKSNLALIPS</sequence>
<evidence type="ECO:0000313" key="3">
    <source>
        <dbReference type="Proteomes" id="UP000585474"/>
    </source>
</evidence>
<gene>
    <name evidence="2" type="ORF">Acr_00g0049650</name>
</gene>
<proteinExistence type="predicted"/>
<evidence type="ECO:0000256" key="1">
    <source>
        <dbReference type="SAM" id="MobiDB-lite"/>
    </source>
</evidence>
<evidence type="ECO:0000313" key="2">
    <source>
        <dbReference type="EMBL" id="GFS37078.1"/>
    </source>
</evidence>